<sequence length="209" mass="24791">MLPNDRKRPNPPAPPQLQEKRRYHDIDLRRMFRDGEIQKDGAGYFMYEVELNPKGIPHDHRKVYFTDTFDQLESMIYGRYEESMEVTRAIKEAKSKKEKLHKFRRLMQLDYELIFLHAVYEGGSGYPFLSVYQTKQILEEKLSLGIVGDVLEKAQTTPLHSQERMPQLLGRTYTPKQLASNESPGFFQRFKRDDVYFYTIPYGANREKR</sequence>
<feature type="region of interest" description="Disordered" evidence="1">
    <location>
        <begin position="1"/>
        <end position="20"/>
    </location>
</feature>
<evidence type="ECO:0000313" key="2">
    <source>
        <dbReference type="EMBL" id="MFC4736637.1"/>
    </source>
</evidence>
<proteinExistence type="predicted"/>
<dbReference type="RefSeq" id="WP_377909273.1">
    <property type="nucleotide sequence ID" value="NZ_JBHSGK010000007.1"/>
</dbReference>
<reference evidence="3" key="1">
    <citation type="journal article" date="2019" name="Int. J. Syst. Evol. Microbiol.">
        <title>The Global Catalogue of Microorganisms (GCM) 10K type strain sequencing project: providing services to taxonomists for standard genome sequencing and annotation.</title>
        <authorList>
            <consortium name="The Broad Institute Genomics Platform"/>
            <consortium name="The Broad Institute Genome Sequencing Center for Infectious Disease"/>
            <person name="Wu L."/>
            <person name="Ma J."/>
        </authorList>
    </citation>
    <scope>NUCLEOTIDE SEQUENCE [LARGE SCALE GENOMIC DNA]</scope>
    <source>
        <strain evidence="3">JCM 12165</strain>
    </source>
</reference>
<gene>
    <name evidence="2" type="ORF">ACFO4L_08595</name>
</gene>
<comment type="caution">
    <text evidence="2">The sequence shown here is derived from an EMBL/GenBank/DDBJ whole genome shotgun (WGS) entry which is preliminary data.</text>
</comment>
<organism evidence="2 3">
    <name type="scientific">Bacillus daqingensis</name>
    <dbReference type="NCBI Taxonomy" id="872396"/>
    <lineage>
        <taxon>Bacteria</taxon>
        <taxon>Bacillati</taxon>
        <taxon>Bacillota</taxon>
        <taxon>Bacilli</taxon>
        <taxon>Bacillales</taxon>
        <taxon>Bacillaceae</taxon>
        <taxon>Bacillus</taxon>
    </lineage>
</organism>
<accession>A0ABV9NTP1</accession>
<evidence type="ECO:0000256" key="1">
    <source>
        <dbReference type="SAM" id="MobiDB-lite"/>
    </source>
</evidence>
<keyword evidence="3" id="KW-1185">Reference proteome</keyword>
<evidence type="ECO:0000313" key="3">
    <source>
        <dbReference type="Proteomes" id="UP001595896"/>
    </source>
</evidence>
<dbReference type="EMBL" id="JBHSGK010000007">
    <property type="protein sequence ID" value="MFC4736637.1"/>
    <property type="molecule type" value="Genomic_DNA"/>
</dbReference>
<dbReference type="Proteomes" id="UP001595896">
    <property type="component" value="Unassembled WGS sequence"/>
</dbReference>
<protein>
    <submittedName>
        <fullName evidence="2">Uncharacterized protein</fullName>
    </submittedName>
</protein>
<name>A0ABV9NTP1_9BACI</name>